<dbReference type="PRINTS" id="PR00080">
    <property type="entry name" value="SDRFAMILY"/>
</dbReference>
<dbReference type="PANTHER" id="PTHR42760">
    <property type="entry name" value="SHORT-CHAIN DEHYDROGENASES/REDUCTASES FAMILY MEMBER"/>
    <property type="match status" value="1"/>
</dbReference>
<dbReference type="SUPFAM" id="SSF51735">
    <property type="entry name" value="NAD(P)-binding Rossmann-fold domains"/>
    <property type="match status" value="1"/>
</dbReference>
<evidence type="ECO:0000313" key="2">
    <source>
        <dbReference type="EMBL" id="CAB4592125.1"/>
    </source>
</evidence>
<accession>A0A6J6VLA8</accession>
<gene>
    <name evidence="2" type="ORF">UFOPK1773_00895</name>
    <name evidence="3" type="ORF">UFOPK2288_00172</name>
    <name evidence="4" type="ORF">UFOPK2931_00267</name>
    <name evidence="5" type="ORF">UFOPK4372_00320</name>
</gene>
<sequence length="273" mass="28846">MADVAVVTGAGSGIGRAIATKLVEDYIVILVDINPKGLAEVEAELSSAGHKVFSLLGDVSLRETHKRARVLAEEKGTLVSWVNCAGITRGAPLHDFPNDPTLMDEIIAINQVGTFWGCTEAVASYVTGKVKGAVVNISSVHGRRAWRDHAVYEMTKGAVDALTRNVAVTYGPYGIRANAVAPGAILTPALKEYFVKIGPKHREALELLTPLKRLADPSEIAEVVSFLLSSKASYVSGQSLAVEGGWTSALGAGDLDPDLAKKYGLKSENGLPL</sequence>
<evidence type="ECO:0000256" key="1">
    <source>
        <dbReference type="ARBA" id="ARBA00006484"/>
    </source>
</evidence>
<dbReference type="InterPro" id="IPR036291">
    <property type="entry name" value="NAD(P)-bd_dom_sf"/>
</dbReference>
<dbReference type="Pfam" id="PF13561">
    <property type="entry name" value="adh_short_C2"/>
    <property type="match status" value="1"/>
</dbReference>
<dbReference type="EMBL" id="CAEZWS010000005">
    <property type="protein sequence ID" value="CAB4656911.1"/>
    <property type="molecule type" value="Genomic_DNA"/>
</dbReference>
<comment type="similarity">
    <text evidence="1">Belongs to the short-chain dehydrogenases/reductases (SDR) family.</text>
</comment>
<dbReference type="EMBL" id="CAEZZZ010000007">
    <property type="protein sequence ID" value="CAB4773261.1"/>
    <property type="molecule type" value="Genomic_DNA"/>
</dbReference>
<dbReference type="EMBL" id="CAEZUA010000059">
    <property type="protein sequence ID" value="CAB4592125.1"/>
    <property type="molecule type" value="Genomic_DNA"/>
</dbReference>
<evidence type="ECO:0000313" key="4">
    <source>
        <dbReference type="EMBL" id="CAB4773261.1"/>
    </source>
</evidence>
<protein>
    <submittedName>
        <fullName evidence="4">Unannotated protein</fullName>
    </submittedName>
</protein>
<evidence type="ECO:0000313" key="5">
    <source>
        <dbReference type="EMBL" id="CAB5070735.1"/>
    </source>
</evidence>
<name>A0A6J6VLA8_9ZZZZ</name>
<dbReference type="PRINTS" id="PR00081">
    <property type="entry name" value="GDHRDH"/>
</dbReference>
<dbReference type="CDD" id="cd05233">
    <property type="entry name" value="SDR_c"/>
    <property type="match status" value="1"/>
</dbReference>
<dbReference type="EMBL" id="CAFBQZ010000012">
    <property type="protein sequence ID" value="CAB5070735.1"/>
    <property type="molecule type" value="Genomic_DNA"/>
</dbReference>
<dbReference type="Gene3D" id="3.40.50.720">
    <property type="entry name" value="NAD(P)-binding Rossmann-like Domain"/>
    <property type="match status" value="1"/>
</dbReference>
<dbReference type="FunFam" id="3.40.50.720:FF:000084">
    <property type="entry name" value="Short-chain dehydrogenase reductase"/>
    <property type="match status" value="1"/>
</dbReference>
<dbReference type="AlphaFoldDB" id="A0A6J6VLA8"/>
<reference evidence="4" key="1">
    <citation type="submission" date="2020-05" db="EMBL/GenBank/DDBJ databases">
        <authorList>
            <person name="Chiriac C."/>
            <person name="Salcher M."/>
            <person name="Ghai R."/>
            <person name="Kavagutti S V."/>
        </authorList>
    </citation>
    <scope>NUCLEOTIDE SEQUENCE</scope>
</reference>
<dbReference type="InterPro" id="IPR002347">
    <property type="entry name" value="SDR_fam"/>
</dbReference>
<proteinExistence type="inferred from homology"/>
<dbReference type="GO" id="GO:0016616">
    <property type="term" value="F:oxidoreductase activity, acting on the CH-OH group of donors, NAD or NADP as acceptor"/>
    <property type="evidence" value="ECO:0007669"/>
    <property type="project" value="TreeGrafter"/>
</dbReference>
<evidence type="ECO:0000313" key="3">
    <source>
        <dbReference type="EMBL" id="CAB4656911.1"/>
    </source>
</evidence>
<organism evidence="4">
    <name type="scientific">freshwater metagenome</name>
    <dbReference type="NCBI Taxonomy" id="449393"/>
    <lineage>
        <taxon>unclassified sequences</taxon>
        <taxon>metagenomes</taxon>
        <taxon>ecological metagenomes</taxon>
    </lineage>
</organism>